<dbReference type="InterPro" id="IPR003663">
    <property type="entry name" value="Sugar/inositol_transpt"/>
</dbReference>
<dbReference type="InterPro" id="IPR050360">
    <property type="entry name" value="MFS_Sugar_Transporters"/>
</dbReference>
<evidence type="ECO:0000256" key="5">
    <source>
        <dbReference type="ARBA" id="ARBA00022989"/>
    </source>
</evidence>
<dbReference type="PROSITE" id="PS50850">
    <property type="entry name" value="MFS"/>
    <property type="match status" value="1"/>
</dbReference>
<dbReference type="PANTHER" id="PTHR48022">
    <property type="entry name" value="PLASTIDIC GLUCOSE TRANSPORTER 4"/>
    <property type="match status" value="1"/>
</dbReference>
<dbReference type="InterPro" id="IPR036259">
    <property type="entry name" value="MFS_trans_sf"/>
</dbReference>
<keyword evidence="4 8" id="KW-0812">Transmembrane</keyword>
<gene>
    <name evidence="10" type="ORF">GLAREA_10469</name>
</gene>
<reference evidence="10 11" key="1">
    <citation type="journal article" date="2013" name="BMC Genomics">
        <title>Genomics-driven discovery of the pneumocandin biosynthetic gene cluster in the fungus Glarea lozoyensis.</title>
        <authorList>
            <person name="Chen L."/>
            <person name="Yue Q."/>
            <person name="Zhang X."/>
            <person name="Xiang M."/>
            <person name="Wang C."/>
            <person name="Li S."/>
            <person name="Che Y."/>
            <person name="Ortiz-Lopez F.J."/>
            <person name="Bills G.F."/>
            <person name="Liu X."/>
            <person name="An Z."/>
        </authorList>
    </citation>
    <scope>NUCLEOTIDE SEQUENCE [LARGE SCALE GENOMIC DNA]</scope>
    <source>
        <strain evidence="11">ATCC 20868 / MF5171</strain>
    </source>
</reference>
<dbReference type="GeneID" id="19469515"/>
<evidence type="ECO:0000256" key="3">
    <source>
        <dbReference type="ARBA" id="ARBA00022448"/>
    </source>
</evidence>
<feature type="transmembrane region" description="Helical" evidence="8">
    <location>
        <begin position="447"/>
        <end position="465"/>
    </location>
</feature>
<dbReference type="InterPro" id="IPR020846">
    <property type="entry name" value="MFS_dom"/>
</dbReference>
<feature type="transmembrane region" description="Helical" evidence="8">
    <location>
        <begin position="173"/>
        <end position="194"/>
    </location>
</feature>
<evidence type="ECO:0000256" key="6">
    <source>
        <dbReference type="ARBA" id="ARBA00023136"/>
    </source>
</evidence>
<feature type="transmembrane region" description="Helical" evidence="8">
    <location>
        <begin position="344"/>
        <end position="365"/>
    </location>
</feature>
<evidence type="ECO:0000313" key="10">
    <source>
        <dbReference type="EMBL" id="EPE34774.1"/>
    </source>
</evidence>
<keyword evidence="5 8" id="KW-1133">Transmembrane helix</keyword>
<proteinExistence type="inferred from homology"/>
<dbReference type="HOGENOM" id="CLU_001265_30_3_1"/>
<protein>
    <submittedName>
        <fullName evidence="10">MFS general substrate transporter</fullName>
    </submittedName>
</protein>
<evidence type="ECO:0000256" key="1">
    <source>
        <dbReference type="ARBA" id="ARBA00004141"/>
    </source>
</evidence>
<dbReference type="EMBL" id="KE145355">
    <property type="protein sequence ID" value="EPE34774.1"/>
    <property type="molecule type" value="Genomic_DNA"/>
</dbReference>
<dbReference type="AlphaFoldDB" id="S3DCI8"/>
<dbReference type="FunFam" id="1.20.1250.20:FF:000090">
    <property type="entry name" value="MFS sugar transporter, putative"/>
    <property type="match status" value="1"/>
</dbReference>
<feature type="transmembrane region" description="Helical" evidence="8">
    <location>
        <begin position="320"/>
        <end position="337"/>
    </location>
</feature>
<sequence length="504" mass="55506">MPSLKGRALFAAVTSLTCLGFLLVGYDNGLMGGLVEASTFKKTFDNPSPTITGLMVAIYEVGCFIGSVVTSIFGERLGRKKCIGTGAVIMVLGAILQATAYSRAQMIVARVVSGIGMGGINSTVPVFQAEFSPKATRGLYVCMQLSTLNLGIFLAYWVDYGFVQSYPDSSVSFRLPCILQCIFLLPMLILLCLVPESPRWLASHSDGSRSLKVLQDMHTYHMSEEKIFALNASIVQAASYEASLGAGKWSALNPFRIPNRTNKSFLCHDDRISSRRRFFLACALQSMQQLGGINALIYYSTTLFRTSLDFTPHLASLMSGFLQTFFFLASFIPWALIDRIGRRPLLLSCVAIMSLVMATESGLIYKVQSDKDISKSYGIGAAAMLFLFEGAFTAGFQATIWVLPSELLPLRLRAQGSAVSTACNWIINYMIVQVTPIALDRIGWRTYIIFAVLNISFVPVIWAFIPETAGLELEEVDQLFINMRQQGFYPDDEADIHDHSPPVE</sequence>
<dbReference type="GO" id="GO:0005351">
    <property type="term" value="F:carbohydrate:proton symporter activity"/>
    <property type="evidence" value="ECO:0007669"/>
    <property type="project" value="TreeGrafter"/>
</dbReference>
<evidence type="ECO:0000259" key="9">
    <source>
        <dbReference type="PROSITE" id="PS50850"/>
    </source>
</evidence>
<dbReference type="RefSeq" id="XP_008077761.1">
    <property type="nucleotide sequence ID" value="XM_008079570.1"/>
</dbReference>
<dbReference type="InterPro" id="IPR005829">
    <property type="entry name" value="Sugar_transporter_CS"/>
</dbReference>
<keyword evidence="6 8" id="KW-0472">Membrane</keyword>
<evidence type="ECO:0000256" key="4">
    <source>
        <dbReference type="ARBA" id="ARBA00022692"/>
    </source>
</evidence>
<dbReference type="PANTHER" id="PTHR48022:SF28">
    <property type="entry name" value="MAJOR FACILITATOR SUPERFAMILY (MFS) PROFILE DOMAIN-CONTAINING PROTEIN-RELATED"/>
    <property type="match status" value="1"/>
</dbReference>
<feature type="domain" description="Major facilitator superfamily (MFS) profile" evidence="9">
    <location>
        <begin position="13"/>
        <end position="469"/>
    </location>
</feature>
<dbReference type="SUPFAM" id="SSF103473">
    <property type="entry name" value="MFS general substrate transporter"/>
    <property type="match status" value="1"/>
</dbReference>
<dbReference type="PROSITE" id="PS00217">
    <property type="entry name" value="SUGAR_TRANSPORT_2"/>
    <property type="match status" value="1"/>
</dbReference>
<feature type="transmembrane region" description="Helical" evidence="8">
    <location>
        <begin position="278"/>
        <end position="300"/>
    </location>
</feature>
<dbReference type="KEGG" id="glz:GLAREA_10469"/>
<feature type="transmembrane region" description="Helical" evidence="8">
    <location>
        <begin position="377"/>
        <end position="403"/>
    </location>
</feature>
<dbReference type="NCBIfam" id="TIGR00879">
    <property type="entry name" value="SP"/>
    <property type="match status" value="1"/>
</dbReference>
<evidence type="ECO:0000256" key="8">
    <source>
        <dbReference type="SAM" id="Phobius"/>
    </source>
</evidence>
<dbReference type="Proteomes" id="UP000016922">
    <property type="component" value="Unassembled WGS sequence"/>
</dbReference>
<feature type="transmembrane region" description="Helical" evidence="8">
    <location>
        <begin position="139"/>
        <end position="158"/>
    </location>
</feature>
<evidence type="ECO:0000313" key="11">
    <source>
        <dbReference type="Proteomes" id="UP000016922"/>
    </source>
</evidence>
<dbReference type="OrthoDB" id="6133115at2759"/>
<keyword evidence="11" id="KW-1185">Reference proteome</keyword>
<evidence type="ECO:0000256" key="7">
    <source>
        <dbReference type="RuleBase" id="RU003346"/>
    </source>
</evidence>
<organism evidence="10 11">
    <name type="scientific">Glarea lozoyensis (strain ATCC 20868 / MF5171)</name>
    <dbReference type="NCBI Taxonomy" id="1116229"/>
    <lineage>
        <taxon>Eukaryota</taxon>
        <taxon>Fungi</taxon>
        <taxon>Dikarya</taxon>
        <taxon>Ascomycota</taxon>
        <taxon>Pezizomycotina</taxon>
        <taxon>Leotiomycetes</taxon>
        <taxon>Helotiales</taxon>
        <taxon>Helotiaceae</taxon>
        <taxon>Glarea</taxon>
    </lineage>
</organism>
<accession>S3DCI8</accession>
<dbReference type="InterPro" id="IPR005828">
    <property type="entry name" value="MFS_sugar_transport-like"/>
</dbReference>
<name>S3DCI8_GLAL2</name>
<feature type="transmembrane region" description="Helical" evidence="8">
    <location>
        <begin position="53"/>
        <end position="73"/>
    </location>
</feature>
<dbReference type="PRINTS" id="PR00171">
    <property type="entry name" value="SUGRTRNSPORT"/>
</dbReference>
<comment type="similarity">
    <text evidence="2 7">Belongs to the major facilitator superfamily. Sugar transporter (TC 2.A.1.1) family.</text>
</comment>
<dbReference type="Gene3D" id="1.20.1250.20">
    <property type="entry name" value="MFS general substrate transporter like domains"/>
    <property type="match status" value="1"/>
</dbReference>
<dbReference type="eggNOG" id="KOG0254">
    <property type="taxonomic scope" value="Eukaryota"/>
</dbReference>
<feature type="transmembrane region" description="Helical" evidence="8">
    <location>
        <begin position="107"/>
        <end position="127"/>
    </location>
</feature>
<evidence type="ECO:0000256" key="2">
    <source>
        <dbReference type="ARBA" id="ARBA00010992"/>
    </source>
</evidence>
<dbReference type="OMA" id="MAYSSMP"/>
<feature type="transmembrane region" description="Helical" evidence="8">
    <location>
        <begin position="82"/>
        <end position="101"/>
    </location>
</feature>
<dbReference type="GO" id="GO:0016020">
    <property type="term" value="C:membrane"/>
    <property type="evidence" value="ECO:0007669"/>
    <property type="project" value="UniProtKB-SubCell"/>
</dbReference>
<keyword evidence="3 7" id="KW-0813">Transport</keyword>
<comment type="subcellular location">
    <subcellularLocation>
        <location evidence="1">Membrane</location>
        <topology evidence="1">Multi-pass membrane protein</topology>
    </subcellularLocation>
</comment>
<dbReference type="Pfam" id="PF00083">
    <property type="entry name" value="Sugar_tr"/>
    <property type="match status" value="1"/>
</dbReference>